<keyword evidence="4" id="KW-1185">Reference proteome</keyword>
<comment type="caution">
    <text evidence="3">The sequence shown here is derived from an EMBL/GenBank/DDBJ whole genome shotgun (WGS) entry which is preliminary data.</text>
</comment>
<reference evidence="3" key="1">
    <citation type="submission" date="2023-02" db="EMBL/GenBank/DDBJ databases">
        <title>Colletotrichum kahawae CIFC_Que2 genome sequencing and assembly.</title>
        <authorList>
            <person name="Baroncelli R."/>
        </authorList>
    </citation>
    <scope>NUCLEOTIDE SEQUENCE</scope>
    <source>
        <strain evidence="3">CIFC_Que2</strain>
    </source>
</reference>
<feature type="compositionally biased region" description="Basic and acidic residues" evidence="1">
    <location>
        <begin position="119"/>
        <end position="129"/>
    </location>
</feature>
<sequence>MDSWKGHNYYTTNISRWVDLMNISTTDWGVGWLPPNIVAIPYALNDSIAARYPENTTFIENASKTTTGDRATEKIVFGVVSGLAILWAVVWLYYSLRTDRFEYRPINLGSSDTYGQAKSRRDSSSHGARENGSSQLMDVEEFKRNLMKFYSQIKTGLEYEDKPNNEDACIKGDDVEVVTNLLRTMYDLDLSIWSRQDIHAGENHEIHNAESRVRSNAIWAEVRKIVGKWEVGLTNGSMRLPPHEQENMADIVSLFGQYRKDRCSEDVVL</sequence>
<evidence type="ECO:0000313" key="4">
    <source>
        <dbReference type="Proteomes" id="UP001281614"/>
    </source>
</evidence>
<accession>A0AAE0DE22</accession>
<organism evidence="3 4">
    <name type="scientific">Colletotrichum kahawae</name>
    <name type="common">Coffee berry disease fungus</name>
    <dbReference type="NCBI Taxonomy" id="34407"/>
    <lineage>
        <taxon>Eukaryota</taxon>
        <taxon>Fungi</taxon>
        <taxon>Dikarya</taxon>
        <taxon>Ascomycota</taxon>
        <taxon>Pezizomycotina</taxon>
        <taxon>Sordariomycetes</taxon>
        <taxon>Hypocreomycetidae</taxon>
        <taxon>Glomerellales</taxon>
        <taxon>Glomerellaceae</taxon>
        <taxon>Colletotrichum</taxon>
        <taxon>Colletotrichum gloeosporioides species complex</taxon>
    </lineage>
</organism>
<name>A0AAE0DE22_COLKA</name>
<dbReference type="AlphaFoldDB" id="A0AAE0DE22"/>
<evidence type="ECO:0000256" key="2">
    <source>
        <dbReference type="SAM" id="Phobius"/>
    </source>
</evidence>
<dbReference type="EMBL" id="VYYT01000002">
    <property type="protein sequence ID" value="KAK2779584.1"/>
    <property type="molecule type" value="Genomic_DNA"/>
</dbReference>
<evidence type="ECO:0000313" key="3">
    <source>
        <dbReference type="EMBL" id="KAK2779584.1"/>
    </source>
</evidence>
<keyword evidence="2" id="KW-0472">Membrane</keyword>
<evidence type="ECO:0000256" key="1">
    <source>
        <dbReference type="SAM" id="MobiDB-lite"/>
    </source>
</evidence>
<gene>
    <name evidence="3" type="ORF">CKAH01_02932</name>
</gene>
<keyword evidence="2" id="KW-0812">Transmembrane</keyword>
<feature type="transmembrane region" description="Helical" evidence="2">
    <location>
        <begin position="75"/>
        <end position="94"/>
    </location>
</feature>
<proteinExistence type="predicted"/>
<feature type="region of interest" description="Disordered" evidence="1">
    <location>
        <begin position="112"/>
        <end position="134"/>
    </location>
</feature>
<protein>
    <submittedName>
        <fullName evidence="3">Uncharacterized protein</fullName>
    </submittedName>
</protein>
<keyword evidence="2" id="KW-1133">Transmembrane helix</keyword>
<dbReference type="Proteomes" id="UP001281614">
    <property type="component" value="Unassembled WGS sequence"/>
</dbReference>